<evidence type="ECO:0000313" key="2">
    <source>
        <dbReference type="Proteomes" id="UP000192936"/>
    </source>
</evidence>
<evidence type="ECO:0000313" key="1">
    <source>
        <dbReference type="EMBL" id="SMF47563.1"/>
    </source>
</evidence>
<dbReference type="Proteomes" id="UP000192936">
    <property type="component" value="Unassembled WGS sequence"/>
</dbReference>
<reference evidence="1 2" key="1">
    <citation type="submission" date="2017-04" db="EMBL/GenBank/DDBJ databases">
        <authorList>
            <person name="Afonso C.L."/>
            <person name="Miller P.J."/>
            <person name="Scott M.A."/>
            <person name="Spackman E."/>
            <person name="Goraichik I."/>
            <person name="Dimitrov K.M."/>
            <person name="Suarez D.L."/>
            <person name="Swayne D.E."/>
        </authorList>
    </citation>
    <scope>NUCLEOTIDE SEQUENCE [LARGE SCALE GENOMIC DNA]</scope>
    <source>
        <strain evidence="1 2">A2P</strain>
    </source>
</reference>
<name>A0A1X7F7V1_9PROT</name>
<dbReference type="RefSeq" id="WP_085085425.1">
    <property type="nucleotide sequence ID" value="NZ_FXAK01000005.1"/>
</dbReference>
<proteinExistence type="predicted"/>
<dbReference type="AlphaFoldDB" id="A0A1X7F7V1"/>
<organism evidence="1 2">
    <name type="scientific">Azospirillum oryzae</name>
    <dbReference type="NCBI Taxonomy" id="286727"/>
    <lineage>
        <taxon>Bacteria</taxon>
        <taxon>Pseudomonadati</taxon>
        <taxon>Pseudomonadota</taxon>
        <taxon>Alphaproteobacteria</taxon>
        <taxon>Rhodospirillales</taxon>
        <taxon>Azospirillaceae</taxon>
        <taxon>Azospirillum</taxon>
    </lineage>
</organism>
<protein>
    <submittedName>
        <fullName evidence="1">Uncharacterized protein</fullName>
    </submittedName>
</protein>
<sequence>MSAPSRLIVTETLTADGLAGVDQHLGFAQRTAEQAATEGDEREASFWRQIADRWHGKRLDLTAG</sequence>
<accession>A0A1X7F7V1</accession>
<dbReference type="STRING" id="286727.SAMN02982917_2329"/>
<dbReference type="EMBL" id="FXAK01000005">
    <property type="protein sequence ID" value="SMF47563.1"/>
    <property type="molecule type" value="Genomic_DNA"/>
</dbReference>
<gene>
    <name evidence="1" type="ORF">SAMN02982917_2329</name>
</gene>